<protein>
    <recommendedName>
        <fullName evidence="1">Phage tail assembly chaperone-like domain-containing protein</fullName>
    </recommendedName>
</protein>
<dbReference type="Gene3D" id="6.10.140.1310">
    <property type="match status" value="1"/>
</dbReference>
<dbReference type="AlphaFoldDB" id="A0A0F9NZS4"/>
<evidence type="ECO:0000259" key="1">
    <source>
        <dbReference type="Pfam" id="PF16778"/>
    </source>
</evidence>
<dbReference type="Pfam" id="PF16778">
    <property type="entry name" value="Phage_tail_APC"/>
    <property type="match status" value="1"/>
</dbReference>
<sequence length="106" mass="12134">MARTRMENGVEIELTAAEEAARDAEEEAWLAGTLSRAWKKVRDIRDDLLALSDWTQLLDVPLKTTELGKWKAYRQKLRNLPQDFTDPKDVVWFASPSGHLPPEAKE</sequence>
<name>A0A0F9NZS4_9ZZZZ</name>
<accession>A0A0F9NZS4</accession>
<organism evidence="2">
    <name type="scientific">marine sediment metagenome</name>
    <dbReference type="NCBI Taxonomy" id="412755"/>
    <lineage>
        <taxon>unclassified sequences</taxon>
        <taxon>metagenomes</taxon>
        <taxon>ecological metagenomes</taxon>
    </lineage>
</organism>
<proteinExistence type="predicted"/>
<dbReference type="InterPro" id="IPR031893">
    <property type="entry name" value="Phage_tail_APC"/>
</dbReference>
<gene>
    <name evidence="2" type="ORF">LCGC14_1275850</name>
</gene>
<dbReference type="EMBL" id="LAZR01007206">
    <property type="protein sequence ID" value="KKM86757.1"/>
    <property type="molecule type" value="Genomic_DNA"/>
</dbReference>
<reference evidence="2" key="1">
    <citation type="journal article" date="2015" name="Nature">
        <title>Complex archaea that bridge the gap between prokaryotes and eukaryotes.</title>
        <authorList>
            <person name="Spang A."/>
            <person name="Saw J.H."/>
            <person name="Jorgensen S.L."/>
            <person name="Zaremba-Niedzwiedzka K."/>
            <person name="Martijn J."/>
            <person name="Lind A.E."/>
            <person name="van Eijk R."/>
            <person name="Schleper C."/>
            <person name="Guy L."/>
            <person name="Ettema T.J."/>
        </authorList>
    </citation>
    <scope>NUCLEOTIDE SEQUENCE</scope>
</reference>
<feature type="domain" description="Phage tail assembly chaperone-like" evidence="1">
    <location>
        <begin position="39"/>
        <end position="96"/>
    </location>
</feature>
<evidence type="ECO:0000313" key="2">
    <source>
        <dbReference type="EMBL" id="KKM86757.1"/>
    </source>
</evidence>
<comment type="caution">
    <text evidence="2">The sequence shown here is derived from an EMBL/GenBank/DDBJ whole genome shotgun (WGS) entry which is preliminary data.</text>
</comment>